<dbReference type="SUPFAM" id="SSF55874">
    <property type="entry name" value="ATPase domain of HSP90 chaperone/DNA topoisomerase II/histidine kinase"/>
    <property type="match status" value="1"/>
</dbReference>
<dbReference type="InterPro" id="IPR036097">
    <property type="entry name" value="HisK_dim/P_sf"/>
</dbReference>
<gene>
    <name evidence="11" type="ORF">C1280_21885</name>
</gene>
<comment type="catalytic activity">
    <reaction evidence="1">
        <text>ATP + protein L-histidine = ADP + protein N-phospho-L-histidine.</text>
        <dbReference type="EC" id="2.7.13.3"/>
    </reaction>
</comment>
<evidence type="ECO:0000313" key="11">
    <source>
        <dbReference type="EMBL" id="AWM39373.1"/>
    </source>
</evidence>
<evidence type="ECO:0000256" key="3">
    <source>
        <dbReference type="ARBA" id="ARBA00022553"/>
    </source>
</evidence>
<reference evidence="11 12" key="1">
    <citation type="submission" date="2018-01" db="EMBL/GenBank/DDBJ databases">
        <title>G. obscuriglobus.</title>
        <authorList>
            <person name="Franke J."/>
            <person name="Blomberg W."/>
            <person name="Selmecki A."/>
        </authorList>
    </citation>
    <scope>NUCLEOTIDE SEQUENCE [LARGE SCALE GENOMIC DNA]</scope>
    <source>
        <strain evidence="11 12">DSM 5831</strain>
    </source>
</reference>
<dbReference type="Gene3D" id="3.30.565.10">
    <property type="entry name" value="Histidine kinase-like ATPase, C-terminal domain"/>
    <property type="match status" value="1"/>
</dbReference>
<sequence length="496" mass="53036">MDHRIVSRVLVPLACVSLLLLLTAAGAAWYARLAQQRVSAMLNSNVASVRAARDLESRVRDVDAGLDRFLITGDRQHLEAVRPLRQLTLDALAEAESVAFTKEEQALMRRVRAGCERLFAEYDRVFHGPPGAVPRAELAELAAIPEKEILEPAKEYARLNEEALAQSGQTSEEMTGLLTVVFLAIGACGAGGGLLGGWLIATGVRRGMLRTEERLQGTVVRLSAVVPTGAHAGDAAERLDESVSALLDRFRQVERDALRAEQLAWVGQMAAGIAHEIRNPLMAIKILIQTAADPLGLSPFRAKDLAVIEREIGRLEHTVTGFLDFARPPRPERQATDLRSLLEQAVAGLQARADRQKVALGIEVPAEPVTLLVDPNQFGQVVYNLLYNAIDAQPGGGRVRISVEAATREGGGPELVLRVADEGAGLPAAVGERIFDPFVSTKETGLGLGLSICRRIVEAHGGTIRAGSPPAGGAVFTVRLPLLDALESGPGTGTRP</sequence>
<dbReference type="GO" id="GO:0005524">
    <property type="term" value="F:ATP binding"/>
    <property type="evidence" value="ECO:0007669"/>
    <property type="project" value="UniProtKB-KW"/>
</dbReference>
<feature type="domain" description="Histidine kinase" evidence="10">
    <location>
        <begin position="272"/>
        <end position="484"/>
    </location>
</feature>
<dbReference type="InterPro" id="IPR004358">
    <property type="entry name" value="Sig_transdc_His_kin-like_C"/>
</dbReference>
<dbReference type="CDD" id="cd00082">
    <property type="entry name" value="HisKA"/>
    <property type="match status" value="1"/>
</dbReference>
<dbReference type="OrthoDB" id="9815750at2"/>
<keyword evidence="8" id="KW-0902">Two-component regulatory system</keyword>
<keyword evidence="7" id="KW-0067">ATP-binding</keyword>
<keyword evidence="9" id="KW-1133">Transmembrane helix</keyword>
<dbReference type="Gene3D" id="1.10.287.130">
    <property type="match status" value="1"/>
</dbReference>
<evidence type="ECO:0000259" key="10">
    <source>
        <dbReference type="PROSITE" id="PS50109"/>
    </source>
</evidence>
<dbReference type="SUPFAM" id="SSF47384">
    <property type="entry name" value="Homodimeric domain of signal transducing histidine kinase"/>
    <property type="match status" value="1"/>
</dbReference>
<keyword evidence="6 11" id="KW-0418">Kinase</keyword>
<dbReference type="InterPro" id="IPR003594">
    <property type="entry name" value="HATPase_dom"/>
</dbReference>
<evidence type="ECO:0000256" key="2">
    <source>
        <dbReference type="ARBA" id="ARBA00012438"/>
    </source>
</evidence>
<dbReference type="PROSITE" id="PS50109">
    <property type="entry name" value="HIS_KIN"/>
    <property type="match status" value="1"/>
</dbReference>
<protein>
    <recommendedName>
        <fullName evidence="2">histidine kinase</fullName>
        <ecNumber evidence="2">2.7.13.3</ecNumber>
    </recommendedName>
</protein>
<proteinExistence type="predicted"/>
<dbReference type="SMART" id="SM00387">
    <property type="entry name" value="HATPase_c"/>
    <property type="match status" value="1"/>
</dbReference>
<dbReference type="Proteomes" id="UP000245802">
    <property type="component" value="Chromosome"/>
</dbReference>
<dbReference type="InterPro" id="IPR003661">
    <property type="entry name" value="HisK_dim/P_dom"/>
</dbReference>
<evidence type="ECO:0000256" key="7">
    <source>
        <dbReference type="ARBA" id="ARBA00022840"/>
    </source>
</evidence>
<evidence type="ECO:0000256" key="4">
    <source>
        <dbReference type="ARBA" id="ARBA00022679"/>
    </source>
</evidence>
<evidence type="ECO:0000256" key="5">
    <source>
        <dbReference type="ARBA" id="ARBA00022741"/>
    </source>
</evidence>
<dbReference type="GO" id="GO:0000155">
    <property type="term" value="F:phosphorelay sensor kinase activity"/>
    <property type="evidence" value="ECO:0007669"/>
    <property type="project" value="InterPro"/>
</dbReference>
<keyword evidence="5" id="KW-0547">Nucleotide-binding</keyword>
<dbReference type="Pfam" id="PF02518">
    <property type="entry name" value="HATPase_c"/>
    <property type="match status" value="1"/>
</dbReference>
<dbReference type="InterPro" id="IPR005467">
    <property type="entry name" value="His_kinase_dom"/>
</dbReference>
<keyword evidence="12" id="KW-1185">Reference proteome</keyword>
<evidence type="ECO:0000313" key="12">
    <source>
        <dbReference type="Proteomes" id="UP000245802"/>
    </source>
</evidence>
<dbReference type="InterPro" id="IPR036890">
    <property type="entry name" value="HATPase_C_sf"/>
</dbReference>
<keyword evidence="4" id="KW-0808">Transferase</keyword>
<dbReference type="Pfam" id="PF00512">
    <property type="entry name" value="HisKA"/>
    <property type="match status" value="1"/>
</dbReference>
<evidence type="ECO:0000256" key="1">
    <source>
        <dbReference type="ARBA" id="ARBA00000085"/>
    </source>
</evidence>
<dbReference type="AlphaFoldDB" id="A0A2Z3H036"/>
<dbReference type="KEGG" id="gog:C1280_21885"/>
<evidence type="ECO:0000256" key="9">
    <source>
        <dbReference type="SAM" id="Phobius"/>
    </source>
</evidence>
<keyword evidence="9" id="KW-0812">Transmembrane</keyword>
<dbReference type="CDD" id="cd00075">
    <property type="entry name" value="HATPase"/>
    <property type="match status" value="1"/>
</dbReference>
<dbReference type="SMART" id="SM00388">
    <property type="entry name" value="HisKA"/>
    <property type="match status" value="1"/>
</dbReference>
<keyword evidence="9" id="KW-0472">Membrane</keyword>
<dbReference type="RefSeq" id="WP_010033882.1">
    <property type="nucleotide sequence ID" value="NZ_CP025958.1"/>
</dbReference>
<evidence type="ECO:0000256" key="8">
    <source>
        <dbReference type="ARBA" id="ARBA00023012"/>
    </source>
</evidence>
<dbReference type="EMBL" id="CP025958">
    <property type="protein sequence ID" value="AWM39373.1"/>
    <property type="molecule type" value="Genomic_DNA"/>
</dbReference>
<dbReference type="PANTHER" id="PTHR43065">
    <property type="entry name" value="SENSOR HISTIDINE KINASE"/>
    <property type="match status" value="1"/>
</dbReference>
<dbReference type="EC" id="2.7.13.3" evidence="2"/>
<dbReference type="PRINTS" id="PR00344">
    <property type="entry name" value="BCTRLSENSOR"/>
</dbReference>
<organism evidence="11 12">
    <name type="scientific">Gemmata obscuriglobus</name>
    <dbReference type="NCBI Taxonomy" id="114"/>
    <lineage>
        <taxon>Bacteria</taxon>
        <taxon>Pseudomonadati</taxon>
        <taxon>Planctomycetota</taxon>
        <taxon>Planctomycetia</taxon>
        <taxon>Gemmatales</taxon>
        <taxon>Gemmataceae</taxon>
        <taxon>Gemmata</taxon>
    </lineage>
</organism>
<dbReference type="PANTHER" id="PTHR43065:SF10">
    <property type="entry name" value="PEROXIDE STRESS-ACTIVATED HISTIDINE KINASE MAK3"/>
    <property type="match status" value="1"/>
</dbReference>
<name>A0A2Z3H036_9BACT</name>
<keyword evidence="3" id="KW-0597">Phosphoprotein</keyword>
<accession>A0A2Z3H036</accession>
<feature type="transmembrane region" description="Helical" evidence="9">
    <location>
        <begin position="176"/>
        <end position="201"/>
    </location>
</feature>
<evidence type="ECO:0000256" key="6">
    <source>
        <dbReference type="ARBA" id="ARBA00022777"/>
    </source>
</evidence>